<comment type="caution">
    <text evidence="1">The sequence shown here is derived from an EMBL/GenBank/DDBJ whole genome shotgun (WGS) entry which is preliminary data.</text>
</comment>
<gene>
    <name evidence="1" type="ORF">RND71_039716</name>
</gene>
<evidence type="ECO:0000313" key="2">
    <source>
        <dbReference type="Proteomes" id="UP001291623"/>
    </source>
</evidence>
<dbReference type="GO" id="GO:0006405">
    <property type="term" value="P:RNA export from nucleus"/>
    <property type="evidence" value="ECO:0007669"/>
    <property type="project" value="TreeGrafter"/>
</dbReference>
<name>A0AAE1UY12_9SOLA</name>
<dbReference type="GO" id="GO:0006606">
    <property type="term" value="P:protein import into nucleus"/>
    <property type="evidence" value="ECO:0007669"/>
    <property type="project" value="TreeGrafter"/>
</dbReference>
<keyword evidence="2" id="KW-1185">Reference proteome</keyword>
<dbReference type="AlphaFoldDB" id="A0AAE1UY12"/>
<proteinExistence type="predicted"/>
<accession>A0AAE1UY12</accession>
<dbReference type="PANTHER" id="PTHR31431">
    <property type="entry name" value="NUCLEOPORIN NUP188 HOMOLOG"/>
    <property type="match status" value="1"/>
</dbReference>
<dbReference type="InterPro" id="IPR044840">
    <property type="entry name" value="Nup188"/>
</dbReference>
<dbReference type="PANTHER" id="PTHR31431:SF1">
    <property type="entry name" value="NUCLEOPORIN NUP188"/>
    <property type="match status" value="1"/>
</dbReference>
<reference evidence="1" key="1">
    <citation type="submission" date="2023-12" db="EMBL/GenBank/DDBJ databases">
        <title>Genome assembly of Anisodus tanguticus.</title>
        <authorList>
            <person name="Wang Y.-J."/>
        </authorList>
    </citation>
    <scope>NUCLEOTIDE SEQUENCE</scope>
    <source>
        <strain evidence="1">KB-2021</strain>
        <tissue evidence="1">Leaf</tissue>
    </source>
</reference>
<evidence type="ECO:0000313" key="1">
    <source>
        <dbReference type="EMBL" id="KAK4341215.1"/>
    </source>
</evidence>
<dbReference type="EMBL" id="JAVYJV010000022">
    <property type="protein sequence ID" value="KAK4341215.1"/>
    <property type="molecule type" value="Genomic_DNA"/>
</dbReference>
<organism evidence="1 2">
    <name type="scientific">Anisodus tanguticus</name>
    <dbReference type="NCBI Taxonomy" id="243964"/>
    <lineage>
        <taxon>Eukaryota</taxon>
        <taxon>Viridiplantae</taxon>
        <taxon>Streptophyta</taxon>
        <taxon>Embryophyta</taxon>
        <taxon>Tracheophyta</taxon>
        <taxon>Spermatophyta</taxon>
        <taxon>Magnoliopsida</taxon>
        <taxon>eudicotyledons</taxon>
        <taxon>Gunneridae</taxon>
        <taxon>Pentapetalae</taxon>
        <taxon>asterids</taxon>
        <taxon>lamiids</taxon>
        <taxon>Solanales</taxon>
        <taxon>Solanaceae</taxon>
        <taxon>Solanoideae</taxon>
        <taxon>Hyoscyameae</taxon>
        <taxon>Anisodus</taxon>
    </lineage>
</organism>
<dbReference type="Proteomes" id="UP001291623">
    <property type="component" value="Unassembled WGS sequence"/>
</dbReference>
<dbReference type="GO" id="GO:0017056">
    <property type="term" value="F:structural constituent of nuclear pore"/>
    <property type="evidence" value="ECO:0007669"/>
    <property type="project" value="InterPro"/>
</dbReference>
<dbReference type="GO" id="GO:0044611">
    <property type="term" value="C:nuclear pore inner ring"/>
    <property type="evidence" value="ECO:0007669"/>
    <property type="project" value="TreeGrafter"/>
</dbReference>
<sequence>MRKTGFGNLWKESKLVSLGGFGCVKEKKIKENHAWFVDTVSLFKPPNQKSGEALDASRLKTGLHQITVETDKKEAALKITSALCLDEVMLQYYLERQCLMKCTRQIIMQSFSAAAFSQDLLSTESFGTSMSTHHILGFKKVPRVQLFADSSGPTSRAKTKRVTQSIQRTRCQDASIVDEAQKLISDGPDRKLFSVLQENLSSNFPENMVNYVVYSVFRIEVV</sequence>
<protein>
    <submittedName>
        <fullName evidence="1">Uncharacterized protein</fullName>
    </submittedName>
</protein>